<dbReference type="GO" id="GO:0003723">
    <property type="term" value="F:RNA binding"/>
    <property type="evidence" value="ECO:0007669"/>
    <property type="project" value="TreeGrafter"/>
</dbReference>
<dbReference type="InterPro" id="IPR045065">
    <property type="entry name" value="XPO1/5"/>
</dbReference>
<dbReference type="AlphaFoldDB" id="A0A135UYY4"/>
<evidence type="ECO:0000313" key="5">
    <source>
        <dbReference type="Proteomes" id="UP000070121"/>
    </source>
</evidence>
<dbReference type="EMBL" id="JFFI01000852">
    <property type="protein sequence ID" value="KXH65624.1"/>
    <property type="molecule type" value="Genomic_DNA"/>
</dbReference>
<dbReference type="Proteomes" id="UP000070121">
    <property type="component" value="Unassembled WGS sequence"/>
</dbReference>
<gene>
    <name evidence="4" type="ORF">CSAL01_11121</name>
</gene>
<evidence type="ECO:0000259" key="3">
    <source>
        <dbReference type="PROSITE" id="PS50166"/>
    </source>
</evidence>
<dbReference type="GO" id="GO:0005049">
    <property type="term" value="F:nuclear export signal receptor activity"/>
    <property type="evidence" value="ECO:0007669"/>
    <property type="project" value="InterPro"/>
</dbReference>
<dbReference type="PROSITE" id="PS50166">
    <property type="entry name" value="IMPORTIN_B_NT"/>
    <property type="match status" value="1"/>
</dbReference>
<comment type="caution">
    <text evidence="4">The sequence shown here is derived from an EMBL/GenBank/DDBJ whole genome shotgun (WGS) entry which is preliminary data.</text>
</comment>
<comment type="similarity">
    <text evidence="1">Belongs to the exportin family.</text>
</comment>
<dbReference type="Gene3D" id="1.25.10.10">
    <property type="entry name" value="Leucine-rich Repeat Variant"/>
    <property type="match status" value="1"/>
</dbReference>
<feature type="region of interest" description="Disordered" evidence="2">
    <location>
        <begin position="1226"/>
        <end position="1248"/>
    </location>
</feature>
<reference evidence="4 5" key="1">
    <citation type="submission" date="2014-02" db="EMBL/GenBank/DDBJ databases">
        <title>The genome sequence of Colletotrichum salicis CBS 607.94.</title>
        <authorList>
            <person name="Baroncelli R."/>
            <person name="Thon M.R."/>
        </authorList>
    </citation>
    <scope>NUCLEOTIDE SEQUENCE [LARGE SCALE GENOMIC DNA]</scope>
    <source>
        <strain evidence="4 5">CBS 607.94</strain>
    </source>
</reference>
<feature type="domain" description="Importin N-terminal" evidence="3">
    <location>
        <begin position="50"/>
        <end position="136"/>
    </location>
</feature>
<evidence type="ECO:0000313" key="4">
    <source>
        <dbReference type="EMBL" id="KXH65624.1"/>
    </source>
</evidence>
<dbReference type="InterPro" id="IPR001494">
    <property type="entry name" value="Importin-beta_N"/>
</dbReference>
<feature type="compositionally biased region" description="Polar residues" evidence="2">
    <location>
        <begin position="13"/>
        <end position="22"/>
    </location>
</feature>
<feature type="region of interest" description="Disordered" evidence="2">
    <location>
        <begin position="1"/>
        <end position="25"/>
    </location>
</feature>
<feature type="region of interest" description="Disordered" evidence="2">
    <location>
        <begin position="1074"/>
        <end position="1094"/>
    </location>
</feature>
<dbReference type="OrthoDB" id="2215036at2759"/>
<organism evidence="4 5">
    <name type="scientific">Colletotrichum salicis</name>
    <dbReference type="NCBI Taxonomy" id="1209931"/>
    <lineage>
        <taxon>Eukaryota</taxon>
        <taxon>Fungi</taxon>
        <taxon>Dikarya</taxon>
        <taxon>Ascomycota</taxon>
        <taxon>Pezizomycotina</taxon>
        <taxon>Sordariomycetes</taxon>
        <taxon>Hypocreomycetidae</taxon>
        <taxon>Glomerellales</taxon>
        <taxon>Glomerellaceae</taxon>
        <taxon>Colletotrichum</taxon>
        <taxon>Colletotrichum acutatum species complex</taxon>
    </lineage>
</organism>
<dbReference type="GO" id="GO:0042565">
    <property type="term" value="C:RNA nuclear export complex"/>
    <property type="evidence" value="ECO:0007669"/>
    <property type="project" value="TreeGrafter"/>
</dbReference>
<evidence type="ECO:0000256" key="1">
    <source>
        <dbReference type="ARBA" id="ARBA00009466"/>
    </source>
</evidence>
<dbReference type="GO" id="GO:0006405">
    <property type="term" value="P:RNA export from nucleus"/>
    <property type="evidence" value="ECO:0007669"/>
    <property type="project" value="TreeGrafter"/>
</dbReference>
<dbReference type="Pfam" id="PF19273">
    <property type="entry name" value="Exportin-5"/>
    <property type="match status" value="2"/>
</dbReference>
<dbReference type="InterPro" id="IPR011989">
    <property type="entry name" value="ARM-like"/>
</dbReference>
<protein>
    <recommendedName>
        <fullName evidence="3">Importin N-terminal domain-containing protein</fullName>
    </recommendedName>
</protein>
<dbReference type="GO" id="GO:0005634">
    <property type="term" value="C:nucleus"/>
    <property type="evidence" value="ECO:0007669"/>
    <property type="project" value="TreeGrafter"/>
</dbReference>
<dbReference type="GO" id="GO:0006611">
    <property type="term" value="P:protein export from nucleus"/>
    <property type="evidence" value="ECO:0007669"/>
    <property type="project" value="InterPro"/>
</dbReference>
<evidence type="ECO:0000256" key="2">
    <source>
        <dbReference type="SAM" id="MobiDB-lite"/>
    </source>
</evidence>
<dbReference type="GO" id="GO:0031267">
    <property type="term" value="F:small GTPase binding"/>
    <property type="evidence" value="ECO:0007669"/>
    <property type="project" value="InterPro"/>
</dbReference>
<accession>A0A135UYY4</accession>
<dbReference type="PANTHER" id="PTHR11223:SF3">
    <property type="entry name" value="EXPORTIN-5"/>
    <property type="match status" value="1"/>
</dbReference>
<proteinExistence type="inferred from homology"/>
<dbReference type="InterPro" id="IPR016024">
    <property type="entry name" value="ARM-type_fold"/>
</dbReference>
<dbReference type="PANTHER" id="PTHR11223">
    <property type="entry name" value="EXPORTIN 1/5"/>
    <property type="match status" value="1"/>
</dbReference>
<sequence>MDGRTPNGAAGMAQNTTSTNGGNPDIISQIHQALEVIHSPYSSNESRRDAQLFLENIKGIDEAPFHGFTLASNKSQSPVVRHYALSLLEHAIKQKWAEYNEQQSTMLREWVMELCRTLSKEDPLYIRNKTAQLWVEVAKRSWGAEWMDMDELLVRIWQIPDSPVHKELVLFVLETLSDEVFNGDDAVVAMREGTLSRSCVEVFTPASVLREAFPNRVAGPEVRSGEEGWLSRVSEFLSQCLDGDAPNNDQIRSCAVKSLTVFYSLMPWAIPKSVAVANCVPVMCRALATPEVSIQKASLEALHALYSRSNFSEQEFKDLVAPMYDASQVDLMKRLFEWSAVDVEDIDEDKYQFGKKFSEMLSLLGNYLDRRQSLIIAIPVLATWTRLLNNRLIGQSPANSHLVGPLLEVCGSRLIRYENLPEDTQDQTFMFLMEDTDTVPERHAFLGNYRRYSTQVIETIVQLKLSDAVYHVLGQAEHALQHLYDDSPPMDVATYFKHSMPVLRVDAQFTVIEAALKGYMKWRASSTQQSLPDYEQQRAALERDLESWCTKLLEMKFEDPLIRKRVLQLLVAFSTTALDKNPGFMLKVLEHILMTWPSPQPEHRAFNEAIKDFQSESMVELQRLASKVPDHLLAVYDQIEAKVNDMISSGTLDEKRQIAYQSFLFIIIHRASNIDPAKQVERLQQFIKPVTSSWQNQELKNALASYSGFCELMALDKAKRYLMSHRVHEVKEWGSCELDAEGLALQAELEERQKMLPLRPTKSFLSFSVEKLEKTSTPFQVSYQLWNDSFPLILPDLLQFLSHAHASHNPDNWTELPNEMKSVVGNVLSDRFWQAGISEGSKDEFYARVMDKKNTLEGLASTIRGTVRFVRETCYAIIYCMSRLEMQFYGFSELPGPLAQALFQNSFHLSAHQQINLLNLVRYLVDDCPLEQREHFLPPLLAACFQQMDAKINAEWENLERQQAIQAAADALTEEMKSESILRQVTYTAVIMVADFLDPTKRNPAPLRSQNVQEHSRKYPSLRKFCLMQSTVVEPLLLFCTHAIRMRDTRCCSIILRVFRSIVPDFTVAEPLSPKSLPQDGAEAAPSNRDPYLDTTPVSAEAATAIREYIASDVLRACITSFHEPYFVDLQKDLASLIAAIVVYYSPVTSTPRDILMSLPNIRQADLDRLNDFVAKPASHTRQQRALVLDLLKDLKGVSIAEMGKLPKNSGFGRCKRSNRSKMAQEFMTPANESRTRGGGVADGGRATPDALEGVAGLFEG</sequence>
<dbReference type="GO" id="GO:0005737">
    <property type="term" value="C:cytoplasm"/>
    <property type="evidence" value="ECO:0007669"/>
    <property type="project" value="TreeGrafter"/>
</dbReference>
<dbReference type="InterPro" id="IPR045478">
    <property type="entry name" value="Exportin-5_C"/>
</dbReference>
<keyword evidence="5" id="KW-1185">Reference proteome</keyword>
<dbReference type="SUPFAM" id="SSF48371">
    <property type="entry name" value="ARM repeat"/>
    <property type="match status" value="1"/>
</dbReference>
<name>A0A135UYY4_9PEZI</name>
<dbReference type="STRING" id="1209931.A0A135UYY4"/>